<evidence type="ECO:0000313" key="3">
    <source>
        <dbReference type="Proteomes" id="UP000815677"/>
    </source>
</evidence>
<organism evidence="2 3">
    <name type="scientific">Mycena chlorophos</name>
    <name type="common">Agaric fungus</name>
    <name type="synonym">Agaricus chlorophos</name>
    <dbReference type="NCBI Taxonomy" id="658473"/>
    <lineage>
        <taxon>Eukaryota</taxon>
        <taxon>Fungi</taxon>
        <taxon>Dikarya</taxon>
        <taxon>Basidiomycota</taxon>
        <taxon>Agaricomycotina</taxon>
        <taxon>Agaricomycetes</taxon>
        <taxon>Agaricomycetidae</taxon>
        <taxon>Agaricales</taxon>
        <taxon>Marasmiineae</taxon>
        <taxon>Mycenaceae</taxon>
        <taxon>Mycena</taxon>
    </lineage>
</organism>
<feature type="domain" description="DUF6593" evidence="1">
    <location>
        <begin position="96"/>
        <end position="192"/>
    </location>
</feature>
<gene>
    <name evidence="2" type="ORF">MCHLO_11522</name>
</gene>
<evidence type="ECO:0000259" key="1">
    <source>
        <dbReference type="Pfam" id="PF20236"/>
    </source>
</evidence>
<protein>
    <recommendedName>
        <fullName evidence="1">DUF6593 domain-containing protein</fullName>
    </recommendedName>
</protein>
<dbReference type="EMBL" id="DF848742">
    <property type="protein sequence ID" value="GAT54686.1"/>
    <property type="molecule type" value="Genomic_DNA"/>
</dbReference>
<dbReference type="InterPro" id="IPR046528">
    <property type="entry name" value="DUF6593"/>
</dbReference>
<name>A0ABQ0LXM1_MYCCL</name>
<sequence length="285" mass="31857">MLVSLQAVDDAYGRRYAVVYEGRYQGQEIPSFDAREERNSQAMIPTNLNPYSTWGSTSGSGSSIYGALPYPNSPPPNNPLPNLATFHITAFNPTILNSQVVGTSNGQVYYTVSTDAQMAGYTVVKRVDGQGVALVEWQRHARVEVRGAVQKQDTRDWLKVSRDQSYRMMTVRGTQYKWVPENQYINLYSRSSTPQFYGRISRGEGSVVLEVTGDAMQNGLLDAIRPFAPEKHEKLIYSYLAILSSEAWNSNLQCLASPRVQVASFGVVGQQLTAWLVRFEAKHKL</sequence>
<evidence type="ECO:0000313" key="2">
    <source>
        <dbReference type="EMBL" id="GAT54686.1"/>
    </source>
</evidence>
<dbReference type="Proteomes" id="UP000815677">
    <property type="component" value="Unassembled WGS sequence"/>
</dbReference>
<dbReference type="Pfam" id="PF20236">
    <property type="entry name" value="DUF6593"/>
    <property type="match status" value="1"/>
</dbReference>
<keyword evidence="3" id="KW-1185">Reference proteome</keyword>
<reference evidence="2" key="1">
    <citation type="submission" date="2014-09" db="EMBL/GenBank/DDBJ databases">
        <title>Genome sequence of the luminous mushroom Mycena chlorophos for searching fungal bioluminescence genes.</title>
        <authorList>
            <person name="Tanaka Y."/>
            <person name="Kasuga D."/>
            <person name="Oba Y."/>
            <person name="Hase S."/>
            <person name="Sato K."/>
            <person name="Oba Y."/>
            <person name="Sakakibara Y."/>
        </authorList>
    </citation>
    <scope>NUCLEOTIDE SEQUENCE</scope>
</reference>
<proteinExistence type="predicted"/>
<accession>A0ABQ0LXM1</accession>